<dbReference type="EMBL" id="WFLN01000005">
    <property type="protein sequence ID" value="KAB8032062.1"/>
    <property type="molecule type" value="Genomic_DNA"/>
</dbReference>
<reference evidence="1 2" key="1">
    <citation type="submission" date="2019-10" db="EMBL/GenBank/DDBJ databases">
        <title>New genus of Silvanigrellaceae.</title>
        <authorList>
            <person name="Pitt A."/>
            <person name="Hahn M.W."/>
        </authorList>
    </citation>
    <scope>NUCLEOTIDE SEQUENCE [LARGE SCALE GENOMIC DNA]</scope>
    <source>
        <strain evidence="1 2">33A1-SZDP</strain>
    </source>
</reference>
<comment type="caution">
    <text evidence="1">The sequence shown here is derived from an EMBL/GenBank/DDBJ whole genome shotgun (WGS) entry which is preliminary data.</text>
</comment>
<dbReference type="RefSeq" id="WP_152212237.1">
    <property type="nucleotide sequence ID" value="NZ_WFLN01000005.1"/>
</dbReference>
<organism evidence="1 2">
    <name type="scientific">Fluviispira multicolorata</name>
    <dbReference type="NCBI Taxonomy" id="2654512"/>
    <lineage>
        <taxon>Bacteria</taxon>
        <taxon>Pseudomonadati</taxon>
        <taxon>Bdellovibrionota</taxon>
        <taxon>Oligoflexia</taxon>
        <taxon>Silvanigrellales</taxon>
        <taxon>Silvanigrellaceae</taxon>
        <taxon>Fluviispira</taxon>
    </lineage>
</organism>
<dbReference type="Proteomes" id="UP000442694">
    <property type="component" value="Unassembled WGS sequence"/>
</dbReference>
<dbReference type="AlphaFoldDB" id="A0A833N290"/>
<proteinExistence type="predicted"/>
<keyword evidence="2" id="KW-1185">Reference proteome</keyword>
<evidence type="ECO:0000313" key="1">
    <source>
        <dbReference type="EMBL" id="KAB8032062.1"/>
    </source>
</evidence>
<gene>
    <name evidence="1" type="ORF">GCL57_05285</name>
</gene>
<evidence type="ECO:0000313" key="2">
    <source>
        <dbReference type="Proteomes" id="UP000442694"/>
    </source>
</evidence>
<protein>
    <submittedName>
        <fullName evidence="1">Uncharacterized protein</fullName>
    </submittedName>
</protein>
<name>A0A833N290_9BACT</name>
<accession>A0A833N290</accession>
<sequence length="184" mass="21171">MKCSEEQSDPFKNKKIFYVSEDTAPFINRIFDSHYAYTINTIVQSIKDNSNDIFKYLGTTENVEYAKKIIIPALLLDGIIYESEGGLKCDYDLVFVVFGDNKYYTSKYTAQAALAIANKCAISDNQTNITNSFEHVQKRSKMYVEERRQIIRKALNEIMTAPFANTKEDQCVVDYAFIMRIENA</sequence>